<evidence type="ECO:0000256" key="2">
    <source>
        <dbReference type="ARBA" id="ARBA00022448"/>
    </source>
</evidence>
<dbReference type="GO" id="GO:0006879">
    <property type="term" value="P:intracellular iron ion homeostasis"/>
    <property type="evidence" value="ECO:0007669"/>
    <property type="project" value="TreeGrafter"/>
</dbReference>
<feature type="domain" description="Ferric reductase NAD binding" evidence="12">
    <location>
        <begin position="358"/>
        <end position="495"/>
    </location>
</feature>
<evidence type="ECO:0000256" key="7">
    <source>
        <dbReference type="ARBA" id="ARBA00023065"/>
    </source>
</evidence>
<dbReference type="Gene3D" id="3.40.50.80">
    <property type="entry name" value="Nucleotide-binding domain of ferredoxin-NADP reductase (FNR) module"/>
    <property type="match status" value="1"/>
</dbReference>
<feature type="domain" description="FAD-binding 8" evidence="11">
    <location>
        <begin position="248"/>
        <end position="350"/>
    </location>
</feature>
<keyword evidence="5 9" id="KW-1133">Transmembrane helix</keyword>
<dbReference type="AlphaFoldDB" id="A0A9W4ULW1"/>
<dbReference type="InterPro" id="IPR013121">
    <property type="entry name" value="Fe_red_NAD-bd_6"/>
</dbReference>
<evidence type="ECO:0000259" key="11">
    <source>
        <dbReference type="Pfam" id="PF08022"/>
    </source>
</evidence>
<keyword evidence="2" id="KW-0813">Transport</keyword>
<dbReference type="InterPro" id="IPR013130">
    <property type="entry name" value="Fe3_Rdtase_TM_dom"/>
</dbReference>
<feature type="domain" description="Ferric oxidoreductase" evidence="10">
    <location>
        <begin position="99"/>
        <end position="197"/>
    </location>
</feature>
<accession>A0A9W4ULW1</accession>
<evidence type="ECO:0000259" key="12">
    <source>
        <dbReference type="Pfam" id="PF08030"/>
    </source>
</evidence>
<evidence type="ECO:0000256" key="5">
    <source>
        <dbReference type="ARBA" id="ARBA00022989"/>
    </source>
</evidence>
<keyword evidence="7" id="KW-0406">Ion transport</keyword>
<dbReference type="InterPro" id="IPR051410">
    <property type="entry name" value="Ferric/Cupric_Reductase"/>
</dbReference>
<comment type="subcellular location">
    <subcellularLocation>
        <location evidence="1">Membrane</location>
        <topology evidence="1">Multi-pass membrane protein</topology>
    </subcellularLocation>
</comment>
<organism evidence="13 14">
    <name type="scientific">Periconia digitata</name>
    <dbReference type="NCBI Taxonomy" id="1303443"/>
    <lineage>
        <taxon>Eukaryota</taxon>
        <taxon>Fungi</taxon>
        <taxon>Dikarya</taxon>
        <taxon>Ascomycota</taxon>
        <taxon>Pezizomycotina</taxon>
        <taxon>Dothideomycetes</taxon>
        <taxon>Pleosporomycetidae</taxon>
        <taxon>Pleosporales</taxon>
        <taxon>Massarineae</taxon>
        <taxon>Periconiaceae</taxon>
        <taxon>Periconia</taxon>
    </lineage>
</organism>
<evidence type="ECO:0008006" key="15">
    <source>
        <dbReference type="Google" id="ProtNLM"/>
    </source>
</evidence>
<feature type="transmembrane region" description="Helical" evidence="9">
    <location>
        <begin position="58"/>
        <end position="81"/>
    </location>
</feature>
<dbReference type="EMBL" id="CAOQHR010000007">
    <property type="protein sequence ID" value="CAI6337037.1"/>
    <property type="molecule type" value="Genomic_DNA"/>
</dbReference>
<evidence type="ECO:0000256" key="6">
    <source>
        <dbReference type="ARBA" id="ARBA00023002"/>
    </source>
</evidence>
<keyword evidence="3 9" id="KW-0812">Transmembrane</keyword>
<keyword evidence="14" id="KW-1185">Reference proteome</keyword>
<proteinExistence type="predicted"/>
<evidence type="ECO:0000256" key="1">
    <source>
        <dbReference type="ARBA" id="ARBA00004141"/>
    </source>
</evidence>
<evidence type="ECO:0000256" key="9">
    <source>
        <dbReference type="SAM" id="Phobius"/>
    </source>
</evidence>
<dbReference type="CDD" id="cd06186">
    <property type="entry name" value="NOX_Duox_like_FAD_NADP"/>
    <property type="match status" value="1"/>
</dbReference>
<dbReference type="GO" id="GO:0006826">
    <property type="term" value="P:iron ion transport"/>
    <property type="evidence" value="ECO:0007669"/>
    <property type="project" value="TreeGrafter"/>
</dbReference>
<reference evidence="13" key="1">
    <citation type="submission" date="2023-01" db="EMBL/GenBank/DDBJ databases">
        <authorList>
            <person name="Van Ghelder C."/>
            <person name="Rancurel C."/>
        </authorList>
    </citation>
    <scope>NUCLEOTIDE SEQUENCE</scope>
    <source>
        <strain evidence="13">CNCM I-4278</strain>
    </source>
</reference>
<dbReference type="PANTHER" id="PTHR32361">
    <property type="entry name" value="FERRIC/CUPRIC REDUCTASE TRANSMEMBRANE COMPONENT"/>
    <property type="match status" value="1"/>
</dbReference>
<keyword evidence="4" id="KW-0249">Electron transport</keyword>
<dbReference type="Pfam" id="PF08030">
    <property type="entry name" value="NAD_binding_6"/>
    <property type="match status" value="1"/>
</dbReference>
<keyword evidence="8 9" id="KW-0472">Membrane</keyword>
<dbReference type="InterPro" id="IPR039261">
    <property type="entry name" value="FNR_nucleotide-bd"/>
</dbReference>
<dbReference type="GO" id="GO:0000293">
    <property type="term" value="F:ferric-chelate reductase activity"/>
    <property type="evidence" value="ECO:0007669"/>
    <property type="project" value="UniProtKB-ARBA"/>
</dbReference>
<sequence>MQAAILYTISFASALGFLLAWRLSQLLTTYARRRFFSLLSKWAVYTLVWPRLRGSSDISIAAAATVVFLVTGNVVGSTLAIQGRAALSLRLARLCAINSVPLFLGGRTNYILDKLFRFSAKHSYLLHRWVGRISIVQGIIHAVLSMVQSQFDLGKIELALLVVSSVIIVFSLLFIRRRVYEIFLGTHSLASMALLVLLWLHTDKRNILILCCLSIGSGLNFMQKIIWLSCLIYQNMGAGPPCEASVLQLDNQILQVIIKLKRPITVESGQYIYLSIPGLRSLGMSIFEWHPYMVAWSNVDDAADNSRSMTIVLFIQPRRGLTKELGNMHQEHGSKSRWMKAIVDGPYGSSDLCSLGDYDKVLFMADGIGIAAHLLSIRSLLLAHNDRTARVRRISLVWLVESKDQTRWALEFLHRLHDTDTLQILNIYLLLPDENEGASVGQQVQFNTGKDRIYTDTSKLDVEFWIREEWKAEAGNMLVTMCGSPQFEVLIRKAVCLSGYDIALRANEFQPDLGYSTLS</sequence>
<dbReference type="GO" id="GO:0005886">
    <property type="term" value="C:plasma membrane"/>
    <property type="evidence" value="ECO:0007669"/>
    <property type="project" value="TreeGrafter"/>
</dbReference>
<dbReference type="OrthoDB" id="4494341at2759"/>
<dbReference type="Pfam" id="PF08022">
    <property type="entry name" value="FAD_binding_8"/>
    <property type="match status" value="1"/>
</dbReference>
<feature type="transmembrane region" description="Helical" evidence="9">
    <location>
        <begin position="182"/>
        <end position="201"/>
    </location>
</feature>
<gene>
    <name evidence="13" type="ORF">PDIGIT_LOCUS10144</name>
</gene>
<name>A0A9W4ULW1_9PLEO</name>
<dbReference type="Proteomes" id="UP001152607">
    <property type="component" value="Unassembled WGS sequence"/>
</dbReference>
<dbReference type="GO" id="GO:0015677">
    <property type="term" value="P:copper ion import"/>
    <property type="evidence" value="ECO:0007669"/>
    <property type="project" value="TreeGrafter"/>
</dbReference>
<evidence type="ECO:0000313" key="14">
    <source>
        <dbReference type="Proteomes" id="UP001152607"/>
    </source>
</evidence>
<protein>
    <recommendedName>
        <fullName evidence="15">FAD-binding FR-type domain-containing protein</fullName>
    </recommendedName>
</protein>
<dbReference type="InterPro" id="IPR013112">
    <property type="entry name" value="FAD-bd_8"/>
</dbReference>
<comment type="caution">
    <text evidence="13">The sequence shown here is derived from an EMBL/GenBank/DDBJ whole genome shotgun (WGS) entry which is preliminary data.</text>
</comment>
<evidence type="ECO:0000313" key="13">
    <source>
        <dbReference type="EMBL" id="CAI6337037.1"/>
    </source>
</evidence>
<dbReference type="SUPFAM" id="SSF52343">
    <property type="entry name" value="Ferredoxin reductase-like, C-terminal NADP-linked domain"/>
    <property type="match status" value="1"/>
</dbReference>
<evidence type="ECO:0000256" key="3">
    <source>
        <dbReference type="ARBA" id="ARBA00022692"/>
    </source>
</evidence>
<feature type="transmembrane region" description="Helical" evidence="9">
    <location>
        <begin position="6"/>
        <end position="23"/>
    </location>
</feature>
<dbReference type="Pfam" id="PF01794">
    <property type="entry name" value="Ferric_reduct"/>
    <property type="match status" value="1"/>
</dbReference>
<evidence type="ECO:0000256" key="8">
    <source>
        <dbReference type="ARBA" id="ARBA00023136"/>
    </source>
</evidence>
<feature type="transmembrane region" description="Helical" evidence="9">
    <location>
        <begin position="156"/>
        <end position="175"/>
    </location>
</feature>
<evidence type="ECO:0000256" key="4">
    <source>
        <dbReference type="ARBA" id="ARBA00022982"/>
    </source>
</evidence>
<keyword evidence="6" id="KW-0560">Oxidoreductase</keyword>
<dbReference type="PANTHER" id="PTHR32361:SF26">
    <property type="entry name" value="FAD-BINDING 8 DOMAIN-CONTAINING PROTEIN-RELATED"/>
    <property type="match status" value="1"/>
</dbReference>
<evidence type="ECO:0000259" key="10">
    <source>
        <dbReference type="Pfam" id="PF01794"/>
    </source>
</evidence>